<dbReference type="Pfam" id="PF13360">
    <property type="entry name" value="PQQ_2"/>
    <property type="match status" value="1"/>
</dbReference>
<keyword evidence="7" id="KW-1185">Reference proteome</keyword>
<protein>
    <recommendedName>
        <fullName evidence="5">Pyrrolo-quinoline quinone repeat domain-containing protein</fullName>
    </recommendedName>
</protein>
<dbReference type="Proteomes" id="UP000027138">
    <property type="component" value="Unassembled WGS sequence"/>
</dbReference>
<feature type="chain" id="PRO_5001638634" description="Pyrrolo-quinoline quinone repeat domain-containing protein" evidence="4">
    <location>
        <begin position="35"/>
        <end position="396"/>
    </location>
</feature>
<dbReference type="PANTHER" id="PTHR32303">
    <property type="entry name" value="QUINOPROTEIN ALCOHOL DEHYDROGENASE (CYTOCHROME C)"/>
    <property type="match status" value="1"/>
</dbReference>
<dbReference type="OrthoDB" id="416253at2759"/>
<evidence type="ECO:0000256" key="1">
    <source>
        <dbReference type="ARBA" id="ARBA00001931"/>
    </source>
</evidence>
<feature type="domain" description="Pyrrolo-quinoline quinone repeat" evidence="5">
    <location>
        <begin position="67"/>
        <end position="311"/>
    </location>
</feature>
<organism evidence="6 7">
    <name type="scientific">Jatropha curcas</name>
    <name type="common">Barbados nut</name>
    <dbReference type="NCBI Taxonomy" id="180498"/>
    <lineage>
        <taxon>Eukaryota</taxon>
        <taxon>Viridiplantae</taxon>
        <taxon>Streptophyta</taxon>
        <taxon>Embryophyta</taxon>
        <taxon>Tracheophyta</taxon>
        <taxon>Spermatophyta</taxon>
        <taxon>Magnoliopsida</taxon>
        <taxon>eudicotyledons</taxon>
        <taxon>Gunneridae</taxon>
        <taxon>Pentapetalae</taxon>
        <taxon>rosids</taxon>
        <taxon>fabids</taxon>
        <taxon>Malpighiales</taxon>
        <taxon>Euphorbiaceae</taxon>
        <taxon>Crotonoideae</taxon>
        <taxon>Jatropheae</taxon>
        <taxon>Jatropha</taxon>
    </lineage>
</organism>
<dbReference type="InterPro" id="IPR011047">
    <property type="entry name" value="Quinoprotein_ADH-like_sf"/>
</dbReference>
<evidence type="ECO:0000259" key="5">
    <source>
        <dbReference type="Pfam" id="PF13360"/>
    </source>
</evidence>
<dbReference type="PANTHER" id="PTHR32303:SF18">
    <property type="entry name" value="POLYVINYLALCOHOL DEHYDROGENASE-LIKE"/>
    <property type="match status" value="1"/>
</dbReference>
<dbReference type="Gene3D" id="2.140.10.10">
    <property type="entry name" value="Quinoprotein alcohol dehydrogenase-like superfamily"/>
    <property type="match status" value="1"/>
</dbReference>
<sequence>MASFEIAQKYNGIISFLVILILLCLLSMVDDALASWLNHGAGIKNTRNAIGEEKIKSSTVKNLRLKWEFIAGKDISATPAIADGVVYFPSWNGYLYAVDAFNGGLIWKQNLSQLTRLNGTGITVNVTVSRATPTIANNQLIVGIYGPAVVIAVDRLNGRLVWFTELDSRPRAIITQSGTFYRGAFYVGVSSLKEGLPANQCCTFRGSLAELDVLTGKIKWRTYMVPDNGSKLGGYSGAAIWGSSPSIDTDRRLVYVATGNLYRVPSAVTKCQEAQNNQTTKPTQPDKCVGSDVHFDSILALKIDTGEIAWARQLGGYDVFYFACLLPNNPDCPPGPNLDADFGEAPIILSIVANSTKRDIVVAVQKSGFAWSLDRDTGDVVWSKRAGPGGYEGRRQ</sequence>
<evidence type="ECO:0000313" key="7">
    <source>
        <dbReference type="Proteomes" id="UP000027138"/>
    </source>
</evidence>
<dbReference type="AlphaFoldDB" id="A0A067JEQ1"/>
<evidence type="ECO:0000256" key="3">
    <source>
        <dbReference type="ARBA" id="ARBA00023002"/>
    </source>
</evidence>
<evidence type="ECO:0000313" key="6">
    <source>
        <dbReference type="EMBL" id="KDP21213.1"/>
    </source>
</evidence>
<name>A0A067JEQ1_JATCU</name>
<dbReference type="SMART" id="SM00564">
    <property type="entry name" value="PQQ"/>
    <property type="match status" value="5"/>
</dbReference>
<dbReference type="STRING" id="180498.A0A067JEQ1"/>
<dbReference type="SUPFAM" id="SSF50998">
    <property type="entry name" value="Quinoprotein alcohol dehydrogenase-like"/>
    <property type="match status" value="1"/>
</dbReference>
<comment type="similarity">
    <text evidence="2">Belongs to the bacterial PQQ dehydrogenase family.</text>
</comment>
<gene>
    <name evidence="6" type="ORF">JCGZ_21684</name>
</gene>
<feature type="signal peptide" evidence="4">
    <location>
        <begin position="1"/>
        <end position="34"/>
    </location>
</feature>
<dbReference type="InterPro" id="IPR018391">
    <property type="entry name" value="PQQ_b-propeller_rpt"/>
</dbReference>
<dbReference type="GO" id="GO:0016491">
    <property type="term" value="F:oxidoreductase activity"/>
    <property type="evidence" value="ECO:0007669"/>
    <property type="project" value="UniProtKB-KW"/>
</dbReference>
<proteinExistence type="inferred from homology"/>
<dbReference type="EMBL" id="KK915662">
    <property type="protein sequence ID" value="KDP21213.1"/>
    <property type="molecule type" value="Genomic_DNA"/>
</dbReference>
<accession>A0A067JEQ1</accession>
<evidence type="ECO:0000256" key="2">
    <source>
        <dbReference type="ARBA" id="ARBA00008156"/>
    </source>
</evidence>
<keyword evidence="4" id="KW-0732">Signal</keyword>
<evidence type="ECO:0000256" key="4">
    <source>
        <dbReference type="SAM" id="SignalP"/>
    </source>
</evidence>
<comment type="cofactor">
    <cofactor evidence="1">
        <name>pyrroloquinoline quinone</name>
        <dbReference type="ChEBI" id="CHEBI:58442"/>
    </cofactor>
</comment>
<dbReference type="InterPro" id="IPR002372">
    <property type="entry name" value="PQQ_rpt_dom"/>
</dbReference>
<reference evidence="6 7" key="1">
    <citation type="journal article" date="2014" name="PLoS ONE">
        <title>Global Analysis of Gene Expression Profiles in Physic Nut (Jatropha curcas L.) Seedlings Exposed to Salt Stress.</title>
        <authorList>
            <person name="Zhang L."/>
            <person name="Zhang C."/>
            <person name="Wu P."/>
            <person name="Chen Y."/>
            <person name="Li M."/>
            <person name="Jiang H."/>
            <person name="Wu G."/>
        </authorList>
    </citation>
    <scope>NUCLEOTIDE SEQUENCE [LARGE SCALE GENOMIC DNA]</scope>
    <source>
        <strain evidence="7">cv. GZQX0401</strain>
        <tissue evidence="6">Young leaves</tissue>
    </source>
</reference>
<keyword evidence="3" id="KW-0560">Oxidoreductase</keyword>